<keyword evidence="2" id="KW-0456">Lyase</keyword>
<evidence type="ECO:0000256" key="2">
    <source>
        <dbReference type="ARBA" id="ARBA00023239"/>
    </source>
</evidence>
<feature type="domain" description="Fe-S hydro-lyase tartrate dehydratase beta-type catalytic" evidence="3">
    <location>
        <begin position="12"/>
        <end position="170"/>
    </location>
</feature>
<comment type="similarity">
    <text evidence="1">Belongs to the class-I fumarase family.</text>
</comment>
<dbReference type="PANTHER" id="PTHR43351:SF2">
    <property type="entry name" value="L(+)-TARTRATE DEHYDRATASE SUBUNIT BETA-RELATED"/>
    <property type="match status" value="1"/>
</dbReference>
<dbReference type="Pfam" id="PF05683">
    <property type="entry name" value="Fumerase_C"/>
    <property type="match status" value="1"/>
</dbReference>
<evidence type="ECO:0000256" key="1">
    <source>
        <dbReference type="ARBA" id="ARBA00008876"/>
    </source>
</evidence>
<evidence type="ECO:0000313" key="4">
    <source>
        <dbReference type="EMBL" id="MBO8469136.1"/>
    </source>
</evidence>
<evidence type="ECO:0000313" key="5">
    <source>
        <dbReference type="Proteomes" id="UP000810292"/>
    </source>
</evidence>
<dbReference type="Proteomes" id="UP000810292">
    <property type="component" value="Unassembled WGS sequence"/>
</dbReference>
<dbReference type="PANTHER" id="PTHR43351">
    <property type="entry name" value="L(+)-TARTRATE DEHYDRATASE SUBUNIT BETA"/>
    <property type="match status" value="1"/>
</dbReference>
<name>A0A9D9ICQ1_9SPIO</name>
<comment type="caution">
    <text evidence="4">The sequence shown here is derived from an EMBL/GenBank/DDBJ whole genome shotgun (WGS) entry which is preliminary data.</text>
</comment>
<sequence length="174" mass="18531">MLRYLHLPYDDNALSEIRAGDDVVLSGTLYVGRDQVHKRLYDSIISGSELPFSFSGNAIYYMGPSPAKPGDAIGAAGPTTSARMDPFSPYLIKAGLKVMVGKGPRSQSVIDAVKEYGGLYLQAFGGCGALYSSCIEKSIPVAYPELGPEALIKLTISDFPVIAVIDSLGNVYSD</sequence>
<dbReference type="InterPro" id="IPR036660">
    <property type="entry name" value="Fe-S_hydroAse_TtdB_cat_sf"/>
</dbReference>
<evidence type="ECO:0000259" key="3">
    <source>
        <dbReference type="Pfam" id="PF05683"/>
    </source>
</evidence>
<proteinExistence type="inferred from homology"/>
<dbReference type="InterPro" id="IPR004647">
    <property type="entry name" value="Fe-S_hydro-lyase_TtdB-typ_cat"/>
</dbReference>
<accession>A0A9D9ICQ1</accession>
<organism evidence="4 5">
    <name type="scientific">Candidatus Ornithospirochaeta stercoravium</name>
    <dbReference type="NCBI Taxonomy" id="2840897"/>
    <lineage>
        <taxon>Bacteria</taxon>
        <taxon>Pseudomonadati</taxon>
        <taxon>Spirochaetota</taxon>
        <taxon>Spirochaetia</taxon>
        <taxon>Spirochaetales</taxon>
        <taxon>Spirochaetaceae</taxon>
        <taxon>Spirochaetaceae incertae sedis</taxon>
        <taxon>Candidatus Ornithospirochaeta</taxon>
    </lineage>
</organism>
<dbReference type="NCBIfam" id="TIGR00723">
    <property type="entry name" value="ttdB_fumA_fumB"/>
    <property type="match status" value="1"/>
</dbReference>
<reference evidence="4" key="1">
    <citation type="submission" date="2020-10" db="EMBL/GenBank/DDBJ databases">
        <authorList>
            <person name="Gilroy R."/>
        </authorList>
    </citation>
    <scope>NUCLEOTIDE SEQUENCE</scope>
    <source>
        <strain evidence="4">14700</strain>
    </source>
</reference>
<gene>
    <name evidence="4" type="ORF">IAA72_05065</name>
</gene>
<reference evidence="4" key="2">
    <citation type="journal article" date="2021" name="PeerJ">
        <title>Extensive microbial diversity within the chicken gut microbiome revealed by metagenomics and culture.</title>
        <authorList>
            <person name="Gilroy R."/>
            <person name="Ravi A."/>
            <person name="Getino M."/>
            <person name="Pursley I."/>
            <person name="Horton D.L."/>
            <person name="Alikhan N.F."/>
            <person name="Baker D."/>
            <person name="Gharbi K."/>
            <person name="Hall N."/>
            <person name="Watson M."/>
            <person name="Adriaenssens E.M."/>
            <person name="Foster-Nyarko E."/>
            <person name="Jarju S."/>
            <person name="Secka A."/>
            <person name="Antonio M."/>
            <person name="Oren A."/>
            <person name="Chaudhuri R.R."/>
            <person name="La Ragione R."/>
            <person name="Hildebrand F."/>
            <person name="Pallen M.J."/>
        </authorList>
    </citation>
    <scope>NUCLEOTIDE SEQUENCE</scope>
    <source>
        <strain evidence="4">14700</strain>
    </source>
</reference>
<dbReference type="SUPFAM" id="SSF117457">
    <property type="entry name" value="FumA C-terminal domain-like"/>
    <property type="match status" value="1"/>
</dbReference>
<protein>
    <submittedName>
        <fullName evidence="4">Fumarate hydratase C-terminal domain-containing protein</fullName>
    </submittedName>
</protein>
<dbReference type="Gene3D" id="3.20.130.10">
    <property type="entry name" value="Fe-S hydro-lyase, tartrate dehydratase beta-type, catalytic domain"/>
    <property type="match status" value="1"/>
</dbReference>
<dbReference type="AlphaFoldDB" id="A0A9D9ICQ1"/>
<dbReference type="GO" id="GO:0016836">
    <property type="term" value="F:hydro-lyase activity"/>
    <property type="evidence" value="ECO:0007669"/>
    <property type="project" value="InterPro"/>
</dbReference>
<dbReference type="EMBL" id="JADIMF010000077">
    <property type="protein sequence ID" value="MBO8469136.1"/>
    <property type="molecule type" value="Genomic_DNA"/>
</dbReference>